<keyword evidence="3" id="KW-1185">Reference proteome</keyword>
<dbReference type="PANTHER" id="PTHR33525:SF3">
    <property type="entry name" value="RIBONUCLEASE Y"/>
    <property type="match status" value="1"/>
</dbReference>
<dbReference type="InterPro" id="IPR052340">
    <property type="entry name" value="RNase_Y/CdgJ"/>
</dbReference>
<reference evidence="2 3" key="1">
    <citation type="submission" date="2019-06" db="EMBL/GenBank/DDBJ databases">
        <title>Desulfobotulus mexicanus sp. nov., a novel sulfate-reducing bacterium isolated from the sediment of an alkaline crater lake in Mexico.</title>
        <authorList>
            <person name="Hirschler-Rea A."/>
        </authorList>
    </citation>
    <scope>NUCLEOTIDE SEQUENCE [LARGE SCALE GENOMIC DNA]</scope>
    <source>
        <strain evidence="2 3">PAR22N</strain>
    </source>
</reference>
<comment type="caution">
    <text evidence="2">The sequence shown here is derived from an EMBL/GenBank/DDBJ whole genome shotgun (WGS) entry which is preliminary data.</text>
</comment>
<dbReference type="AlphaFoldDB" id="A0A5Q4VF76"/>
<dbReference type="PROSITE" id="PS51833">
    <property type="entry name" value="HDOD"/>
    <property type="match status" value="1"/>
</dbReference>
<dbReference type="Proteomes" id="UP000321899">
    <property type="component" value="Unassembled WGS sequence"/>
</dbReference>
<dbReference type="EMBL" id="VDMB01000001">
    <property type="protein sequence ID" value="TYT76334.1"/>
    <property type="molecule type" value="Genomic_DNA"/>
</dbReference>
<dbReference type="InterPro" id="IPR013976">
    <property type="entry name" value="HDOD"/>
</dbReference>
<dbReference type="Gene3D" id="1.10.3210.10">
    <property type="entry name" value="Hypothetical protein af1432"/>
    <property type="match status" value="1"/>
</dbReference>
<feature type="domain" description="HDOD" evidence="1">
    <location>
        <begin position="14"/>
        <end position="210"/>
    </location>
</feature>
<accession>A0A5Q4VF76</accession>
<gene>
    <name evidence="2" type="ORF">FIM25_01930</name>
</gene>
<dbReference type="PANTHER" id="PTHR33525">
    <property type="match status" value="1"/>
</dbReference>
<dbReference type="RefSeq" id="WP_139445660.1">
    <property type="nucleotide sequence ID" value="NZ_VDMB01000001.1"/>
</dbReference>
<dbReference type="OrthoDB" id="9803649at2"/>
<dbReference type="Pfam" id="PF08668">
    <property type="entry name" value="HDOD"/>
    <property type="match status" value="1"/>
</dbReference>
<evidence type="ECO:0000313" key="2">
    <source>
        <dbReference type="EMBL" id="TYT76334.1"/>
    </source>
</evidence>
<proteinExistence type="predicted"/>
<name>A0A5Q4VF76_9BACT</name>
<protein>
    <submittedName>
        <fullName evidence="2">HDOD domain-containing protein</fullName>
    </submittedName>
</protein>
<evidence type="ECO:0000313" key="3">
    <source>
        <dbReference type="Proteomes" id="UP000321899"/>
    </source>
</evidence>
<organism evidence="2 3">
    <name type="scientific">Desulfobotulus mexicanus</name>
    <dbReference type="NCBI Taxonomy" id="2586642"/>
    <lineage>
        <taxon>Bacteria</taxon>
        <taxon>Pseudomonadati</taxon>
        <taxon>Thermodesulfobacteriota</taxon>
        <taxon>Desulfobacteria</taxon>
        <taxon>Desulfobacterales</taxon>
        <taxon>Desulfobacteraceae</taxon>
        <taxon>Desulfobotulus</taxon>
    </lineage>
</organism>
<sequence length="282" mass="30977">MSAISELIREIDGLKPMPQIAQQVLALAEDPMADTQKIAELIRFDPFITADLLKMCNSAYFARSRTIDSVHDAINILGMNRIVDLVVMKCGAGNFSGEQQGYGLDEGALWKKAVSCAIIARDLAVRVGLADRHLVFTAGLLRDIGKVILSRFVGERFGRIQQLVAEENYSFREAEKKILGVDQSELSGIVAKKWGFSPRLQTLIRNSHMPEGVGFSDHAVNVVYVADQVCIMLGIGVGLDGLAYRFHREALKVLGLGARDLQEIIAGFGDKIREVEDLIGSF</sequence>
<evidence type="ECO:0000259" key="1">
    <source>
        <dbReference type="PROSITE" id="PS51833"/>
    </source>
</evidence>
<dbReference type="SUPFAM" id="SSF109604">
    <property type="entry name" value="HD-domain/PDEase-like"/>
    <property type="match status" value="1"/>
</dbReference>